<feature type="domain" description="Transcription factor CBF/NF-Y/archaeal histone" evidence="6">
    <location>
        <begin position="1"/>
        <end position="55"/>
    </location>
</feature>
<evidence type="ECO:0000256" key="5">
    <source>
        <dbReference type="SAM" id="MobiDB-lite"/>
    </source>
</evidence>
<sequence length="164" mass="17829">MRKELPPKTVITGKAKEAVIACAVEFVGFVTAEANAKCLSETRSIVTAEDILFALKKLGFVNYTNLLTLYLDRYRENIDVGVREKSRLHDLASGSVPLPPLQESESEVFLAHAPPPLPHDGGVVVEADEPMDESSGGNSGSSTAEYDPISFIIDDGWLFGFEDE</sequence>
<dbReference type="Pfam" id="PF00808">
    <property type="entry name" value="CBFD_NFYB_HMF"/>
    <property type="match status" value="1"/>
</dbReference>
<gene>
    <name evidence="7" type="ORF">RIF29_40746</name>
</gene>
<keyword evidence="8" id="KW-1185">Reference proteome</keyword>
<comment type="similarity">
    <text evidence="1">Belongs to the NFYB/HAP3 subunit family.</text>
</comment>
<evidence type="ECO:0000259" key="6">
    <source>
        <dbReference type="Pfam" id="PF00808"/>
    </source>
</evidence>
<keyword evidence="3" id="KW-0238">DNA-binding</keyword>
<feature type="region of interest" description="Disordered" evidence="5">
    <location>
        <begin position="127"/>
        <end position="146"/>
    </location>
</feature>
<evidence type="ECO:0000256" key="1">
    <source>
        <dbReference type="ARBA" id="ARBA00009053"/>
    </source>
</evidence>
<dbReference type="GO" id="GO:0046982">
    <property type="term" value="F:protein heterodimerization activity"/>
    <property type="evidence" value="ECO:0007669"/>
    <property type="project" value="InterPro"/>
</dbReference>
<organism evidence="7 8">
    <name type="scientific">Crotalaria pallida</name>
    <name type="common">Smooth rattlebox</name>
    <name type="synonym">Crotalaria striata</name>
    <dbReference type="NCBI Taxonomy" id="3830"/>
    <lineage>
        <taxon>Eukaryota</taxon>
        <taxon>Viridiplantae</taxon>
        <taxon>Streptophyta</taxon>
        <taxon>Embryophyta</taxon>
        <taxon>Tracheophyta</taxon>
        <taxon>Spermatophyta</taxon>
        <taxon>Magnoliopsida</taxon>
        <taxon>eudicotyledons</taxon>
        <taxon>Gunneridae</taxon>
        <taxon>Pentapetalae</taxon>
        <taxon>rosids</taxon>
        <taxon>fabids</taxon>
        <taxon>Fabales</taxon>
        <taxon>Fabaceae</taxon>
        <taxon>Papilionoideae</taxon>
        <taxon>50 kb inversion clade</taxon>
        <taxon>genistoids sensu lato</taxon>
        <taxon>core genistoids</taxon>
        <taxon>Crotalarieae</taxon>
        <taxon>Crotalaria</taxon>
    </lineage>
</organism>
<dbReference type="GO" id="GO:0001228">
    <property type="term" value="F:DNA-binding transcription activator activity, RNA polymerase II-specific"/>
    <property type="evidence" value="ECO:0007669"/>
    <property type="project" value="InterPro"/>
</dbReference>
<evidence type="ECO:0000256" key="4">
    <source>
        <dbReference type="ARBA" id="ARBA00023163"/>
    </source>
</evidence>
<dbReference type="PANTHER" id="PTHR11064">
    <property type="entry name" value="CCAAT-BINDING TRANSCRIPTION FACTOR-RELATED"/>
    <property type="match status" value="1"/>
</dbReference>
<evidence type="ECO:0000313" key="8">
    <source>
        <dbReference type="Proteomes" id="UP001372338"/>
    </source>
</evidence>
<dbReference type="Proteomes" id="UP001372338">
    <property type="component" value="Unassembled WGS sequence"/>
</dbReference>
<dbReference type="EMBL" id="JAYWIO010000008">
    <property type="protein sequence ID" value="KAK7245892.1"/>
    <property type="molecule type" value="Genomic_DNA"/>
</dbReference>
<evidence type="ECO:0000256" key="3">
    <source>
        <dbReference type="ARBA" id="ARBA00023125"/>
    </source>
</evidence>
<protein>
    <recommendedName>
        <fullName evidence="6">Transcription factor CBF/NF-Y/archaeal histone domain-containing protein</fullName>
    </recommendedName>
</protein>
<reference evidence="7 8" key="1">
    <citation type="submission" date="2024-01" db="EMBL/GenBank/DDBJ databases">
        <title>The genomes of 5 underutilized Papilionoideae crops provide insights into root nodulation and disease resistanc.</title>
        <authorList>
            <person name="Yuan L."/>
        </authorList>
    </citation>
    <scope>NUCLEOTIDE SEQUENCE [LARGE SCALE GENOMIC DNA]</scope>
    <source>
        <strain evidence="7">ZHUSHIDOU_FW_LH</strain>
        <tissue evidence="7">Leaf</tissue>
    </source>
</reference>
<dbReference type="AlphaFoldDB" id="A0AAN9E624"/>
<name>A0AAN9E624_CROPI</name>
<dbReference type="PRINTS" id="PR00615">
    <property type="entry name" value="CCAATSUBUNTA"/>
</dbReference>
<keyword evidence="4" id="KW-0804">Transcription</keyword>
<dbReference type="PANTHER" id="PTHR11064:SF9">
    <property type="entry name" value="NUCLEAR TRANSCRIPTION FACTOR Y SUBUNIT BETA"/>
    <property type="match status" value="1"/>
</dbReference>
<evidence type="ECO:0000256" key="2">
    <source>
        <dbReference type="ARBA" id="ARBA00023015"/>
    </source>
</evidence>
<evidence type="ECO:0000313" key="7">
    <source>
        <dbReference type="EMBL" id="KAK7245892.1"/>
    </source>
</evidence>
<proteinExistence type="inferred from homology"/>
<dbReference type="GO" id="GO:0000978">
    <property type="term" value="F:RNA polymerase II cis-regulatory region sequence-specific DNA binding"/>
    <property type="evidence" value="ECO:0007669"/>
    <property type="project" value="TreeGrafter"/>
</dbReference>
<dbReference type="GO" id="GO:0016602">
    <property type="term" value="C:CCAAT-binding factor complex"/>
    <property type="evidence" value="ECO:0007669"/>
    <property type="project" value="InterPro"/>
</dbReference>
<accession>A0AAN9E624</accession>
<dbReference type="Gene3D" id="1.10.20.10">
    <property type="entry name" value="Histone, subunit A"/>
    <property type="match status" value="1"/>
</dbReference>
<dbReference type="SUPFAM" id="SSF47113">
    <property type="entry name" value="Histone-fold"/>
    <property type="match status" value="1"/>
</dbReference>
<dbReference type="InterPro" id="IPR003958">
    <property type="entry name" value="CBFA_NFYB_domain"/>
</dbReference>
<dbReference type="InterPro" id="IPR009072">
    <property type="entry name" value="Histone-fold"/>
</dbReference>
<keyword evidence="2" id="KW-0805">Transcription regulation</keyword>
<dbReference type="InterPro" id="IPR027113">
    <property type="entry name" value="Transc_fact_NFYB/HAP3"/>
</dbReference>
<comment type="caution">
    <text evidence="7">The sequence shown here is derived from an EMBL/GenBank/DDBJ whole genome shotgun (WGS) entry which is preliminary data.</text>
</comment>